<accession>A0A1B6CKL1</accession>
<evidence type="ECO:0000256" key="7">
    <source>
        <dbReference type="SAM" id="MobiDB-lite"/>
    </source>
</evidence>
<dbReference type="GO" id="GO:0019752">
    <property type="term" value="P:carboxylic acid metabolic process"/>
    <property type="evidence" value="ECO:0007669"/>
    <property type="project" value="InterPro"/>
</dbReference>
<evidence type="ECO:0000259" key="8">
    <source>
        <dbReference type="Pfam" id="PF22930"/>
    </source>
</evidence>
<dbReference type="Pfam" id="PF22930">
    <property type="entry name" value="PDXDC1-like_cen"/>
    <property type="match status" value="1"/>
</dbReference>
<keyword evidence="4" id="KW-0663">Pyridoxal phosphate</keyword>
<dbReference type="GO" id="GO:0030170">
    <property type="term" value="F:pyridoxal phosphate binding"/>
    <property type="evidence" value="ECO:0007669"/>
    <property type="project" value="InterPro"/>
</dbReference>
<dbReference type="Pfam" id="PF22937">
    <property type="entry name" value="PDXDC1-like_cen2"/>
    <property type="match status" value="1"/>
</dbReference>
<dbReference type="PANTHER" id="PTHR42735">
    <property type="match status" value="1"/>
</dbReference>
<evidence type="ECO:0000256" key="6">
    <source>
        <dbReference type="ARBA" id="ARBA00047190"/>
    </source>
</evidence>
<feature type="compositionally biased region" description="Polar residues" evidence="7">
    <location>
        <begin position="720"/>
        <end position="738"/>
    </location>
</feature>
<dbReference type="InterPro" id="IPR055102">
    <property type="entry name" value="PDXDC1-like_3rd"/>
</dbReference>
<dbReference type="Pfam" id="PF00282">
    <property type="entry name" value="Pyridoxal_deC"/>
    <property type="match status" value="1"/>
</dbReference>
<evidence type="ECO:0000256" key="2">
    <source>
        <dbReference type="ARBA" id="ARBA00009533"/>
    </source>
</evidence>
<organism evidence="11">
    <name type="scientific">Clastoptera arizonana</name>
    <name type="common">Arizona spittle bug</name>
    <dbReference type="NCBI Taxonomy" id="38151"/>
    <lineage>
        <taxon>Eukaryota</taxon>
        <taxon>Metazoa</taxon>
        <taxon>Ecdysozoa</taxon>
        <taxon>Arthropoda</taxon>
        <taxon>Hexapoda</taxon>
        <taxon>Insecta</taxon>
        <taxon>Pterygota</taxon>
        <taxon>Neoptera</taxon>
        <taxon>Paraneoptera</taxon>
        <taxon>Hemiptera</taxon>
        <taxon>Auchenorrhyncha</taxon>
        <taxon>Cercopoidea</taxon>
        <taxon>Clastopteridae</taxon>
        <taxon>Clastoptera</taxon>
    </lineage>
</organism>
<evidence type="ECO:0000259" key="9">
    <source>
        <dbReference type="Pfam" id="PF22937"/>
    </source>
</evidence>
<dbReference type="InterPro" id="IPR002129">
    <property type="entry name" value="PyrdxlP-dep_de-COase"/>
</dbReference>
<evidence type="ECO:0000313" key="11">
    <source>
        <dbReference type="EMBL" id="JAS14019.1"/>
    </source>
</evidence>
<evidence type="ECO:0000256" key="4">
    <source>
        <dbReference type="ARBA" id="ARBA00022898"/>
    </source>
</evidence>
<feature type="domain" description="PDXDC1-like third" evidence="9">
    <location>
        <begin position="517"/>
        <end position="621"/>
    </location>
</feature>
<dbReference type="InterPro" id="IPR015421">
    <property type="entry name" value="PyrdxlP-dep_Trfase_major"/>
</dbReference>
<evidence type="ECO:0000256" key="1">
    <source>
        <dbReference type="ARBA" id="ARBA00001933"/>
    </source>
</evidence>
<dbReference type="GO" id="GO:0016831">
    <property type="term" value="F:carboxy-lyase activity"/>
    <property type="evidence" value="ECO:0007669"/>
    <property type="project" value="UniProtKB-KW"/>
</dbReference>
<dbReference type="AlphaFoldDB" id="A0A1B6CKL1"/>
<gene>
    <name evidence="11" type="ORF">g.21866</name>
    <name evidence="10" type="ORF">g.21868</name>
</gene>
<reference evidence="11" key="1">
    <citation type="submission" date="2015-12" db="EMBL/GenBank/DDBJ databases">
        <title>De novo transcriptome assembly of four potential Pierce s Disease insect vectors from Arizona vineyards.</title>
        <authorList>
            <person name="Tassone E.E."/>
        </authorList>
    </citation>
    <scope>NUCLEOTIDE SEQUENCE</scope>
</reference>
<feature type="non-terminal residue" evidence="11">
    <location>
        <position position="1"/>
    </location>
</feature>
<feature type="region of interest" description="Disordered" evidence="7">
    <location>
        <begin position="704"/>
        <end position="738"/>
    </location>
</feature>
<protein>
    <recommendedName>
        <fullName evidence="6">Pyridoxal-dependent decarboxylase domain-containing protein 1</fullName>
    </recommendedName>
</protein>
<keyword evidence="3" id="KW-0210">Decarboxylase</keyword>
<dbReference type="Gene3D" id="3.40.640.10">
    <property type="entry name" value="Type I PLP-dependent aspartate aminotransferase-like (Major domain)"/>
    <property type="match status" value="1"/>
</dbReference>
<keyword evidence="5" id="KW-0456">Lyase</keyword>
<feature type="region of interest" description="Disordered" evidence="7">
    <location>
        <begin position="1"/>
        <end position="34"/>
    </location>
</feature>
<evidence type="ECO:0000256" key="5">
    <source>
        <dbReference type="ARBA" id="ARBA00023239"/>
    </source>
</evidence>
<comment type="cofactor">
    <cofactor evidence="1">
        <name>pyridoxal 5'-phosphate</name>
        <dbReference type="ChEBI" id="CHEBI:597326"/>
    </cofactor>
</comment>
<dbReference type="PANTHER" id="PTHR42735:SF1">
    <property type="entry name" value="PYRIDOXAL-DEPENDENT DECARBOXYLASE DOMAIN-CONTAINING PROTEIN 1-RELATED"/>
    <property type="match status" value="1"/>
</dbReference>
<proteinExistence type="inferred from homology"/>
<dbReference type="SUPFAM" id="SSF53383">
    <property type="entry name" value="PLP-dependent transferases"/>
    <property type="match status" value="1"/>
</dbReference>
<dbReference type="InterPro" id="IPR015424">
    <property type="entry name" value="PyrdxlP-dep_Trfase"/>
</dbReference>
<sequence length="738" mass="80906">SMKSATMADAGGNNVNTDKPESEMSEQTNNRKSAIGSIEFQVSQVIGRLEEAVEGKNSNAMSEPQQSSSVLPTRNHQDILEHLETLFVGDLSEDGQTYSVLPELNPTSNLSLVSHAIAVLASSLERSHLQQISTKFSADTSRWITQLFRLHDCNVLYHEDQLEGIVRLSRSLLHAKYQHYIQEGYEVLKAKPPVIYSNIASPLGVVQHICRQLGLPLHCVRPVPCNTLFAGHKMDIAALDRLIEEDKSAGRVPLIVLADAGMPIAGHVDNLSRLQEVCRVHDLWLHLRGHSLAALALITSSNMPTKISDSFTLPLATWLGVPGLPSVTVYSQAGLVGASVGLLEYPARKLICLPLWTVLQSMGMAGIQQRIKEAFESSEQLWKRLAKYPCLRMLSQPPGGEGGLITLEEVISKPVNISLLFDVVASSIVFQFVPEGCLERVAPYYDKLNSWLGQILQRDASQVAVELCELENSGIVLRYCPLELVNTPSITDIDSFISCLEQQLDILTATVSHKDTFQHLVDISPQLRLVEMAGWAGLGGVRYLPQGWESLLLTDQAKEELNKLNIQIVERLRSTDAAFSLGEGGDGLACVRFGMVTADTDVAELLSLVETVGKQEEDSWKFIDTMAEVVKKGIEAATIDLQKESEEKLWQDGILRQVPVFGSFVNWWSPPNKDGGAGIKGRSLDLTAGVVASTENIYKYHMQGTSSGIKGPPEPLVQTPVANHSRTPSVSSQQNTVQ</sequence>
<dbReference type="InterPro" id="IPR055103">
    <property type="entry name" value="PDXDC1-like_2nd"/>
</dbReference>
<comment type="similarity">
    <text evidence="2">Belongs to the group II decarboxylase family.</text>
</comment>
<dbReference type="EMBL" id="GEDC01023279">
    <property type="protein sequence ID" value="JAS14019.1"/>
    <property type="molecule type" value="Transcribed_RNA"/>
</dbReference>
<evidence type="ECO:0000313" key="10">
    <source>
        <dbReference type="EMBL" id="JAS13063.1"/>
    </source>
</evidence>
<feature type="domain" description="PDXDC1/PDXD2 second" evidence="8">
    <location>
        <begin position="441"/>
        <end position="511"/>
    </location>
</feature>
<dbReference type="InterPro" id="IPR050477">
    <property type="entry name" value="GrpII_AminoAcid_Decarb"/>
</dbReference>
<dbReference type="EMBL" id="GEDC01024235">
    <property type="protein sequence ID" value="JAS13063.1"/>
    <property type="molecule type" value="Transcribed_RNA"/>
</dbReference>
<name>A0A1B6CKL1_9HEMI</name>
<evidence type="ECO:0000256" key="3">
    <source>
        <dbReference type="ARBA" id="ARBA00022793"/>
    </source>
</evidence>